<dbReference type="GeneID" id="98318682"/>
<feature type="domain" description="Peptidase M16 C-terminal" evidence="2">
    <location>
        <begin position="181"/>
        <end position="344"/>
    </location>
</feature>
<accession>A0A0R1VSZ8</accession>
<dbReference type="RefSeq" id="WP_057871413.1">
    <property type="nucleotide sequence ID" value="NZ_AZGB01000015.1"/>
</dbReference>
<dbReference type="PANTHER" id="PTHR11851">
    <property type="entry name" value="METALLOPROTEASE"/>
    <property type="match status" value="1"/>
</dbReference>
<dbReference type="Pfam" id="PF05193">
    <property type="entry name" value="Peptidase_M16_C"/>
    <property type="match status" value="1"/>
</dbReference>
<dbReference type="AlphaFoldDB" id="A0A0R1VSZ8"/>
<comment type="caution">
    <text evidence="3">The sequence shown here is derived from an EMBL/GenBank/DDBJ whole genome shotgun (WGS) entry which is preliminary data.</text>
</comment>
<dbReference type="InterPro" id="IPR050361">
    <property type="entry name" value="MPP/UQCRC_Complex"/>
</dbReference>
<dbReference type="InterPro" id="IPR011765">
    <property type="entry name" value="Pept_M16_N"/>
</dbReference>
<dbReference type="SUPFAM" id="SSF63411">
    <property type="entry name" value="LuxS/MPP-like metallohydrolase"/>
    <property type="match status" value="2"/>
</dbReference>
<evidence type="ECO:0000313" key="3">
    <source>
        <dbReference type="EMBL" id="KRM06500.1"/>
    </source>
</evidence>
<keyword evidence="4" id="KW-1185">Reference proteome</keyword>
<dbReference type="Proteomes" id="UP000051451">
    <property type="component" value="Unassembled WGS sequence"/>
</dbReference>
<dbReference type="InterPro" id="IPR007863">
    <property type="entry name" value="Peptidase_M16_C"/>
</dbReference>
<name>A0A0R1VSZ8_9LACO</name>
<dbReference type="PANTHER" id="PTHR11851:SF134">
    <property type="entry name" value="ZINC-DEPENDENT PROTEASE"/>
    <property type="match status" value="1"/>
</dbReference>
<evidence type="ECO:0000259" key="2">
    <source>
        <dbReference type="Pfam" id="PF05193"/>
    </source>
</evidence>
<organism evidence="3 4">
    <name type="scientific">Liquorilactobacillus ghanensis DSM 18630</name>
    <dbReference type="NCBI Taxonomy" id="1423750"/>
    <lineage>
        <taxon>Bacteria</taxon>
        <taxon>Bacillati</taxon>
        <taxon>Bacillota</taxon>
        <taxon>Bacilli</taxon>
        <taxon>Lactobacillales</taxon>
        <taxon>Lactobacillaceae</taxon>
        <taxon>Liquorilactobacillus</taxon>
    </lineage>
</organism>
<dbReference type="STRING" id="1423750.FC89_GL000646"/>
<evidence type="ECO:0000313" key="4">
    <source>
        <dbReference type="Proteomes" id="UP000051451"/>
    </source>
</evidence>
<dbReference type="Pfam" id="PF00675">
    <property type="entry name" value="Peptidase_M16"/>
    <property type="match status" value="1"/>
</dbReference>
<evidence type="ECO:0000259" key="1">
    <source>
        <dbReference type="Pfam" id="PF00675"/>
    </source>
</evidence>
<dbReference type="Gene3D" id="3.30.830.10">
    <property type="entry name" value="Metalloenzyme, LuxS/M16 peptidase-like"/>
    <property type="match status" value="2"/>
</dbReference>
<feature type="domain" description="Peptidase M16 N-terminal" evidence="1">
    <location>
        <begin position="62"/>
        <end position="172"/>
    </location>
</feature>
<dbReference type="NCBIfam" id="NF047421">
    <property type="entry name" value="YfmH_fam"/>
    <property type="match status" value="1"/>
</dbReference>
<protein>
    <submittedName>
        <fullName evidence="3">Peptidase</fullName>
    </submittedName>
</protein>
<dbReference type="EMBL" id="AZGB01000015">
    <property type="protein sequence ID" value="KRM06500.1"/>
    <property type="molecule type" value="Genomic_DNA"/>
</dbReference>
<gene>
    <name evidence="3" type="ORF">FC89_GL000646</name>
</gene>
<dbReference type="InterPro" id="IPR011249">
    <property type="entry name" value="Metalloenz_LuxS/M16"/>
</dbReference>
<dbReference type="OrthoDB" id="9811314at2"/>
<dbReference type="PATRIC" id="fig|1423750.3.peg.667"/>
<reference evidence="3 4" key="1">
    <citation type="journal article" date="2015" name="Genome Announc.">
        <title>Expanding the biotechnology potential of lactobacilli through comparative genomics of 213 strains and associated genera.</title>
        <authorList>
            <person name="Sun Z."/>
            <person name="Harris H.M."/>
            <person name="McCann A."/>
            <person name="Guo C."/>
            <person name="Argimon S."/>
            <person name="Zhang W."/>
            <person name="Yang X."/>
            <person name="Jeffery I.B."/>
            <person name="Cooney J.C."/>
            <person name="Kagawa T.F."/>
            <person name="Liu W."/>
            <person name="Song Y."/>
            <person name="Salvetti E."/>
            <person name="Wrobel A."/>
            <person name="Rasinkangas P."/>
            <person name="Parkhill J."/>
            <person name="Rea M.C."/>
            <person name="O'Sullivan O."/>
            <person name="Ritari J."/>
            <person name="Douillard F.P."/>
            <person name="Paul Ross R."/>
            <person name="Yang R."/>
            <person name="Briner A.E."/>
            <person name="Felis G.E."/>
            <person name="de Vos W.M."/>
            <person name="Barrangou R."/>
            <person name="Klaenhammer T.R."/>
            <person name="Caufield P.W."/>
            <person name="Cui Y."/>
            <person name="Zhang H."/>
            <person name="O'Toole P.W."/>
        </authorList>
    </citation>
    <scope>NUCLEOTIDE SEQUENCE [LARGE SCALE GENOMIC DNA]</scope>
    <source>
        <strain evidence="3 4">DSM 18630</strain>
    </source>
</reference>
<proteinExistence type="predicted"/>
<sequence length="432" mass="48425">MKIIEYPLVNEKLYIQHLKNGLTIKILPRADFHKVYGSLRVEYGSLDNCFLTSDQQKKAFPAGIAHFLEHKMFDQPTGDAFEQFSHLGADANAFTTYTNTNYLFSGTTQIKQNVLALLDFVQQPYFQSAAVEREKKIIGQEIKMYQDDINWQLYAGVLAGMYPNHPLSDDIAGSLASIEQITAADLLACYQAFYRPEKMSFLLTGAVDPVEAVSWFENNQAQKKLPVCPAGQTRDFTVAEQAAARSFKQVLLPTQRPKATLGLKGTDQVSVSNRSGLKYSLALELAFFMLFGEISDNYQKLYESGIIDDSFNFEIQVDRGFHFAVLSSECTEPATLFASLIKILQAGSQQLETAATEFSLAKHDLLGTQIQSLDSLENIISEDQGLLFDQATVLDQIDLLQQLSLTDVCRTFKSFWQNCQLSKFQILPEEGV</sequence>
<dbReference type="GO" id="GO:0046872">
    <property type="term" value="F:metal ion binding"/>
    <property type="evidence" value="ECO:0007669"/>
    <property type="project" value="InterPro"/>
</dbReference>